<name>A0A919CMR2_9ACTN</name>
<protein>
    <recommendedName>
        <fullName evidence="3">Roadblock/LAMTOR2 domain-containing protein</fullName>
    </recommendedName>
</protein>
<comment type="caution">
    <text evidence="1">The sequence shown here is derived from an EMBL/GenBank/DDBJ whole genome shotgun (WGS) entry which is preliminary data.</text>
</comment>
<accession>A0A919CMR2</accession>
<gene>
    <name evidence="1" type="ORF">GCM10007147_44070</name>
</gene>
<dbReference type="AlphaFoldDB" id="A0A919CMR2"/>
<proteinExistence type="predicted"/>
<keyword evidence="2" id="KW-1185">Reference proteome</keyword>
<evidence type="ECO:0000313" key="1">
    <source>
        <dbReference type="EMBL" id="GHD36606.1"/>
    </source>
</evidence>
<dbReference type="Proteomes" id="UP000654947">
    <property type="component" value="Unassembled WGS sequence"/>
</dbReference>
<reference evidence="1 2" key="1">
    <citation type="journal article" date="2014" name="Int. J. Syst. Evol. Microbiol.">
        <title>Complete genome sequence of Corynebacterium casei LMG S-19264T (=DSM 44701T), isolated from a smear-ripened cheese.</title>
        <authorList>
            <consortium name="US DOE Joint Genome Institute (JGI-PGF)"/>
            <person name="Walter F."/>
            <person name="Albersmeier A."/>
            <person name="Kalinowski J."/>
            <person name="Ruckert C."/>
        </authorList>
    </citation>
    <scope>NUCLEOTIDE SEQUENCE [LARGE SCALE GENOMIC DNA]</scope>
    <source>
        <strain evidence="1 2">KCTC 19473</strain>
    </source>
</reference>
<dbReference type="EMBL" id="BMXL01000040">
    <property type="protein sequence ID" value="GHD36606.1"/>
    <property type="molecule type" value="Genomic_DNA"/>
</dbReference>
<organism evidence="1 2">
    <name type="scientific">Nocardiopsis kunsanensis</name>
    <dbReference type="NCBI Taxonomy" id="141693"/>
    <lineage>
        <taxon>Bacteria</taxon>
        <taxon>Bacillati</taxon>
        <taxon>Actinomycetota</taxon>
        <taxon>Actinomycetes</taxon>
        <taxon>Streptosporangiales</taxon>
        <taxon>Nocardiopsidaceae</taxon>
        <taxon>Nocardiopsis</taxon>
    </lineage>
</organism>
<evidence type="ECO:0000313" key="2">
    <source>
        <dbReference type="Proteomes" id="UP000654947"/>
    </source>
</evidence>
<dbReference type="SUPFAM" id="SSF103196">
    <property type="entry name" value="Roadblock/LC7 domain"/>
    <property type="match status" value="1"/>
</dbReference>
<sequence length="152" mass="15802">MSSQTPTVAGSGPGLLHERVRAFACEYGVDVVLLSSDGRLISLGGSIAVPNAEQVAGTAFTMISYAKRAADWTQRDGADLLSVRYTSGTLTLLAASARAWIAVGNTTSSKGASTETKHIAYQAARFTEQIRDLLPATGAMALPSPVSTEVAK</sequence>
<dbReference type="RefSeq" id="WP_193518657.1">
    <property type="nucleotide sequence ID" value="NZ_BMXL01000040.1"/>
</dbReference>
<evidence type="ECO:0008006" key="3">
    <source>
        <dbReference type="Google" id="ProtNLM"/>
    </source>
</evidence>
<dbReference type="Gene3D" id="3.30.450.30">
    <property type="entry name" value="Dynein light chain 2a, cytoplasmic"/>
    <property type="match status" value="1"/>
</dbReference>